<gene>
    <name evidence="1" type="ORF">SBA5_330078</name>
</gene>
<evidence type="ECO:0000313" key="2">
    <source>
        <dbReference type="Proteomes" id="UP000239735"/>
    </source>
</evidence>
<organism evidence="1 2">
    <name type="scientific">Candidatus Sulfuritelmatomonas gaucii</name>
    <dbReference type="NCBI Taxonomy" id="2043161"/>
    <lineage>
        <taxon>Bacteria</taxon>
        <taxon>Pseudomonadati</taxon>
        <taxon>Acidobacteriota</taxon>
        <taxon>Terriglobia</taxon>
        <taxon>Terriglobales</taxon>
        <taxon>Acidobacteriaceae</taxon>
        <taxon>Candidatus Sulfuritelmatomonas</taxon>
    </lineage>
</organism>
<reference evidence="2" key="1">
    <citation type="submission" date="2018-02" db="EMBL/GenBank/DDBJ databases">
        <authorList>
            <person name="Hausmann B."/>
        </authorList>
    </citation>
    <scope>NUCLEOTIDE SEQUENCE [LARGE SCALE GENOMIC DNA]</scope>
    <source>
        <strain evidence="2">Peat soil MAG SbA5</strain>
    </source>
</reference>
<evidence type="ECO:0000313" key="1">
    <source>
        <dbReference type="EMBL" id="SPE22036.1"/>
    </source>
</evidence>
<proteinExistence type="predicted"/>
<protein>
    <submittedName>
        <fullName evidence="1">Uncharacterized protein</fullName>
    </submittedName>
</protein>
<dbReference type="Proteomes" id="UP000239735">
    <property type="component" value="Unassembled WGS sequence"/>
</dbReference>
<dbReference type="AlphaFoldDB" id="A0A2N9LFK2"/>
<sequence length="64" mass="7586">MQKMKLNFRASDTYFRKLLDWTPQRRDWMLKIPDLHNICAIFPDGAFNSAHSQSSTFLWPISVL</sequence>
<dbReference type="EMBL" id="OKRB01000090">
    <property type="protein sequence ID" value="SPE22036.1"/>
    <property type="molecule type" value="Genomic_DNA"/>
</dbReference>
<accession>A0A2N9LFK2</accession>
<name>A0A2N9LFK2_9BACT</name>